<dbReference type="InterPro" id="IPR006442">
    <property type="entry name" value="Antitoxin_Phd/YefM"/>
</dbReference>
<gene>
    <name evidence="3" type="ORF">RSO01_78320</name>
</gene>
<protein>
    <recommendedName>
        <fullName evidence="2">Antitoxin</fullName>
    </recommendedName>
</protein>
<evidence type="ECO:0000256" key="1">
    <source>
        <dbReference type="ARBA" id="ARBA00009981"/>
    </source>
</evidence>
<name>A0A512NNY1_9HYPH</name>
<dbReference type="RefSeq" id="WP_147156003.1">
    <property type="nucleotide sequence ID" value="NZ_BKAJ01000175.1"/>
</dbReference>
<proteinExistence type="inferred from homology"/>
<accession>A0A512NNY1</accession>
<dbReference type="Pfam" id="PF02604">
    <property type="entry name" value="PhdYeFM_antitox"/>
    <property type="match status" value="1"/>
</dbReference>
<dbReference type="SUPFAM" id="SSF143120">
    <property type="entry name" value="YefM-like"/>
    <property type="match status" value="1"/>
</dbReference>
<evidence type="ECO:0000313" key="3">
    <source>
        <dbReference type="EMBL" id="GEP60666.1"/>
    </source>
</evidence>
<keyword evidence="4" id="KW-1185">Reference proteome</keyword>
<dbReference type="EMBL" id="BKAJ01000175">
    <property type="protein sequence ID" value="GEP60666.1"/>
    <property type="molecule type" value="Genomic_DNA"/>
</dbReference>
<dbReference type="OrthoDB" id="9800503at2"/>
<comment type="similarity">
    <text evidence="1 2">Belongs to the phD/YefM antitoxin family.</text>
</comment>
<comment type="caution">
    <text evidence="3">The sequence shown here is derived from an EMBL/GenBank/DDBJ whole genome shotgun (WGS) entry which is preliminary data.</text>
</comment>
<evidence type="ECO:0000256" key="2">
    <source>
        <dbReference type="RuleBase" id="RU362080"/>
    </source>
</evidence>
<dbReference type="PANTHER" id="PTHR35377">
    <property type="entry name" value="ANTITOXIN VAPB49-RELATED-RELATED"/>
    <property type="match status" value="1"/>
</dbReference>
<dbReference type="PANTHER" id="PTHR35377:SF4">
    <property type="entry name" value="PREVENT-HOST-DEATH FAMILY PROTEIN"/>
    <property type="match status" value="1"/>
</dbReference>
<comment type="function">
    <text evidence="2">Antitoxin component of a type II toxin-antitoxin (TA) system.</text>
</comment>
<dbReference type="AlphaFoldDB" id="A0A512NNY1"/>
<dbReference type="InterPro" id="IPR036165">
    <property type="entry name" value="YefM-like_sf"/>
</dbReference>
<reference evidence="3 4" key="1">
    <citation type="submission" date="2019-07" db="EMBL/GenBank/DDBJ databases">
        <title>Whole genome shotgun sequence of Reyranella soli NBRC 108950.</title>
        <authorList>
            <person name="Hosoyama A."/>
            <person name="Uohara A."/>
            <person name="Ohji S."/>
            <person name="Ichikawa N."/>
        </authorList>
    </citation>
    <scope>NUCLEOTIDE SEQUENCE [LARGE SCALE GENOMIC DNA]</scope>
    <source>
        <strain evidence="3 4">NBRC 108950</strain>
    </source>
</reference>
<dbReference type="NCBIfam" id="TIGR01552">
    <property type="entry name" value="phd_fam"/>
    <property type="match status" value="1"/>
</dbReference>
<dbReference type="Gene3D" id="3.40.1620.10">
    <property type="entry name" value="YefM-like domain"/>
    <property type="match status" value="1"/>
</dbReference>
<evidence type="ECO:0000313" key="4">
    <source>
        <dbReference type="Proteomes" id="UP000321058"/>
    </source>
</evidence>
<organism evidence="3 4">
    <name type="scientific">Reyranella soli</name>
    <dbReference type="NCBI Taxonomy" id="1230389"/>
    <lineage>
        <taxon>Bacteria</taxon>
        <taxon>Pseudomonadati</taxon>
        <taxon>Pseudomonadota</taxon>
        <taxon>Alphaproteobacteria</taxon>
        <taxon>Hyphomicrobiales</taxon>
        <taxon>Reyranellaceae</taxon>
        <taxon>Reyranella</taxon>
    </lineage>
</organism>
<sequence>MTKVFNLYEAKNQLSSLVDRAASGEEIVIAKHGQPMAKLVPVPRPKKERRKPQNFLGVTYVADDFDAPLPPELLKQFGYDP</sequence>
<dbReference type="Proteomes" id="UP000321058">
    <property type="component" value="Unassembled WGS sequence"/>
</dbReference>
<dbReference type="InterPro" id="IPR051416">
    <property type="entry name" value="phD-YefM_TA_antitoxins"/>
</dbReference>